<evidence type="ECO:0000313" key="2">
    <source>
        <dbReference type="EMBL" id="PWF46734.1"/>
    </source>
</evidence>
<sequence length="208" mass="22971">MLVWGTATDSDTIGHTPSFACSNCSTDAPQQIVRSYKWGHLWYLGAIIKKHYQSVCSTCGTGTDLSIKKVEDDFKPSYPFNRSRGWMVWVAAFAAIMVIGFVSDQKTGESKKNYLAAPKAGDIFIMDVKSITGSSDGNDYALMRVKTVTDDALEFEPSKFVYQRSKGAKKALDNNASEPGFFLAEPISVPRAKLTQMNSSGEIIEIRR</sequence>
<keyword evidence="1" id="KW-1133">Transmembrane helix</keyword>
<evidence type="ECO:0008006" key="4">
    <source>
        <dbReference type="Google" id="ProtNLM"/>
    </source>
</evidence>
<evidence type="ECO:0000313" key="3">
    <source>
        <dbReference type="Proteomes" id="UP000241421"/>
    </source>
</evidence>
<keyword evidence="1" id="KW-0472">Membrane</keyword>
<organism evidence="2 3">
    <name type="scientific">Massilia glaciei</name>
    <dbReference type="NCBI Taxonomy" id="1524097"/>
    <lineage>
        <taxon>Bacteria</taxon>
        <taxon>Pseudomonadati</taxon>
        <taxon>Pseudomonadota</taxon>
        <taxon>Betaproteobacteria</taxon>
        <taxon>Burkholderiales</taxon>
        <taxon>Oxalobacteraceae</taxon>
        <taxon>Telluria group</taxon>
        <taxon>Massilia</taxon>
    </lineage>
</organism>
<comment type="caution">
    <text evidence="2">The sequence shown here is derived from an EMBL/GenBank/DDBJ whole genome shotgun (WGS) entry which is preliminary data.</text>
</comment>
<dbReference type="Proteomes" id="UP000241421">
    <property type="component" value="Unassembled WGS sequence"/>
</dbReference>
<name>A0A2U2HIU2_9BURK</name>
<accession>A0A2U2HIU2</accession>
<feature type="transmembrane region" description="Helical" evidence="1">
    <location>
        <begin position="86"/>
        <end position="103"/>
    </location>
</feature>
<protein>
    <recommendedName>
        <fullName evidence="4">Zinc-ribbon domain-containing protein</fullName>
    </recommendedName>
</protein>
<dbReference type="EMBL" id="PXWF02000241">
    <property type="protein sequence ID" value="PWF46734.1"/>
    <property type="molecule type" value="Genomic_DNA"/>
</dbReference>
<gene>
    <name evidence="2" type="ORF">C7C56_015585</name>
</gene>
<evidence type="ECO:0000256" key="1">
    <source>
        <dbReference type="SAM" id="Phobius"/>
    </source>
</evidence>
<reference evidence="2 3" key="1">
    <citation type="submission" date="2018-04" db="EMBL/GenBank/DDBJ databases">
        <title>Massilia violaceinigra sp. nov., a novel purple-pigmented bacterium isolated from Tianshan glacier, Xinjiang, China.</title>
        <authorList>
            <person name="Wang H."/>
        </authorList>
    </citation>
    <scope>NUCLEOTIDE SEQUENCE [LARGE SCALE GENOMIC DNA]</scope>
    <source>
        <strain evidence="2 3">B448-2</strain>
    </source>
</reference>
<keyword evidence="1" id="KW-0812">Transmembrane</keyword>
<keyword evidence="3" id="KW-1185">Reference proteome</keyword>
<dbReference type="RefSeq" id="WP_106758291.1">
    <property type="nucleotide sequence ID" value="NZ_PXWF02000241.1"/>
</dbReference>
<dbReference type="AlphaFoldDB" id="A0A2U2HIU2"/>
<dbReference type="OrthoDB" id="160187at2"/>
<proteinExistence type="predicted"/>